<evidence type="ECO:0000313" key="4">
    <source>
        <dbReference type="Proteomes" id="UP000662074"/>
    </source>
</evidence>
<feature type="domain" description="Glycosyl transferase family 1" evidence="2">
    <location>
        <begin position="241"/>
        <end position="389"/>
    </location>
</feature>
<dbReference type="AlphaFoldDB" id="A0A917N2P8"/>
<reference evidence="3" key="1">
    <citation type="journal article" date="2014" name="Int. J. Syst. Evol. Microbiol.">
        <title>Complete genome sequence of Corynebacterium casei LMG S-19264T (=DSM 44701T), isolated from a smear-ripened cheese.</title>
        <authorList>
            <consortium name="US DOE Joint Genome Institute (JGI-PGF)"/>
            <person name="Walter F."/>
            <person name="Albersmeier A."/>
            <person name="Kalinowski J."/>
            <person name="Ruckert C."/>
        </authorList>
    </citation>
    <scope>NUCLEOTIDE SEQUENCE</scope>
    <source>
        <strain evidence="3">CCM 8711</strain>
    </source>
</reference>
<name>A0A917N2P8_9SPHI</name>
<evidence type="ECO:0000259" key="2">
    <source>
        <dbReference type="Pfam" id="PF00534"/>
    </source>
</evidence>
<keyword evidence="1" id="KW-0808">Transferase</keyword>
<comment type="caution">
    <text evidence="3">The sequence shown here is derived from an EMBL/GenBank/DDBJ whole genome shotgun (WGS) entry which is preliminary data.</text>
</comment>
<dbReference type="CDD" id="cd03801">
    <property type="entry name" value="GT4_PimA-like"/>
    <property type="match status" value="1"/>
</dbReference>
<accession>A0A917N2P8</accession>
<sequence>MKVVLSQLTGNANVKAAAHGFIKADVLAAYYVSLSVFPGSFLDKISALGPLSEFKRRQHDPVLKPYTRNWPWVELARIIATKAGFQSLTVPQTAPLYMHRVVEKFDQFVASGLRSELKKGATAVYGYEDTVLSTFREAKRLNLTRLYDLPIGYWRAAHAILDLERERWPEWIPTLTGLKDSESKLARKEEELQLAQHIFVASNFTKSTLKEYPGQLAPVEVIPYGFPPIAKDRTYSSGGANKPLKLLFVGGLSQRKGIANLFAAVDNIGHHVELTVVGSKKNDECVPLNNALKKHRWIPSLPHQRILELMRENDVLVFPSLFEGFGLVITEAMSQGMPVITTDRTIGPNFIESGKNGWLVEAGSTQTLQETIEQILNQRDIIADMGKAAMATAGKRPMEIYSYELAKAVSLVK</sequence>
<dbReference type="InterPro" id="IPR001296">
    <property type="entry name" value="Glyco_trans_1"/>
</dbReference>
<reference evidence="3" key="2">
    <citation type="submission" date="2020-09" db="EMBL/GenBank/DDBJ databases">
        <authorList>
            <person name="Sun Q."/>
            <person name="Sedlacek I."/>
        </authorList>
    </citation>
    <scope>NUCLEOTIDE SEQUENCE</scope>
    <source>
        <strain evidence="3">CCM 8711</strain>
    </source>
</reference>
<dbReference type="EMBL" id="BMDO01000010">
    <property type="protein sequence ID" value="GGI52143.1"/>
    <property type="molecule type" value="Genomic_DNA"/>
</dbReference>
<dbReference type="Gene3D" id="3.40.50.2000">
    <property type="entry name" value="Glycogen Phosphorylase B"/>
    <property type="match status" value="2"/>
</dbReference>
<dbReference type="GO" id="GO:0009103">
    <property type="term" value="P:lipopolysaccharide biosynthetic process"/>
    <property type="evidence" value="ECO:0007669"/>
    <property type="project" value="TreeGrafter"/>
</dbReference>
<dbReference type="GO" id="GO:0016757">
    <property type="term" value="F:glycosyltransferase activity"/>
    <property type="evidence" value="ECO:0007669"/>
    <property type="project" value="InterPro"/>
</dbReference>
<dbReference type="SUPFAM" id="SSF53756">
    <property type="entry name" value="UDP-Glycosyltransferase/glycogen phosphorylase"/>
    <property type="match status" value="1"/>
</dbReference>
<organism evidence="3 4">
    <name type="scientific">Mucilaginibacter galii</name>
    <dbReference type="NCBI Taxonomy" id="2005073"/>
    <lineage>
        <taxon>Bacteria</taxon>
        <taxon>Pseudomonadati</taxon>
        <taxon>Bacteroidota</taxon>
        <taxon>Sphingobacteriia</taxon>
        <taxon>Sphingobacteriales</taxon>
        <taxon>Sphingobacteriaceae</taxon>
        <taxon>Mucilaginibacter</taxon>
    </lineage>
</organism>
<dbReference type="Proteomes" id="UP000662074">
    <property type="component" value="Unassembled WGS sequence"/>
</dbReference>
<dbReference type="PANTHER" id="PTHR46401:SF2">
    <property type="entry name" value="GLYCOSYLTRANSFERASE WBBK-RELATED"/>
    <property type="match status" value="1"/>
</dbReference>
<dbReference type="Pfam" id="PF00534">
    <property type="entry name" value="Glycos_transf_1"/>
    <property type="match status" value="1"/>
</dbReference>
<gene>
    <name evidence="3" type="ORF">GCM10011425_33550</name>
</gene>
<protein>
    <recommendedName>
        <fullName evidence="2">Glycosyl transferase family 1 domain-containing protein</fullName>
    </recommendedName>
</protein>
<evidence type="ECO:0000256" key="1">
    <source>
        <dbReference type="ARBA" id="ARBA00022679"/>
    </source>
</evidence>
<proteinExistence type="predicted"/>
<dbReference type="RefSeq" id="WP_188418251.1">
    <property type="nucleotide sequence ID" value="NZ_BMDO01000010.1"/>
</dbReference>
<dbReference type="PANTHER" id="PTHR46401">
    <property type="entry name" value="GLYCOSYLTRANSFERASE WBBK-RELATED"/>
    <property type="match status" value="1"/>
</dbReference>
<evidence type="ECO:0000313" key="3">
    <source>
        <dbReference type="EMBL" id="GGI52143.1"/>
    </source>
</evidence>
<keyword evidence="4" id="KW-1185">Reference proteome</keyword>